<dbReference type="AlphaFoldDB" id="Q214S0"/>
<proteinExistence type="predicted"/>
<evidence type="ECO:0000313" key="2">
    <source>
        <dbReference type="EMBL" id="ABD88116.1"/>
    </source>
</evidence>
<reference evidence="2" key="1">
    <citation type="submission" date="2006-03" db="EMBL/GenBank/DDBJ databases">
        <title>Complete sequence of Rhodopseudomonas palustris BisB18.</title>
        <authorList>
            <consortium name="US DOE Joint Genome Institute"/>
            <person name="Copeland A."/>
            <person name="Lucas S."/>
            <person name="Lapidus A."/>
            <person name="Barry K."/>
            <person name="Detter J.C."/>
            <person name="Glavina del Rio T."/>
            <person name="Hammon N."/>
            <person name="Israni S."/>
            <person name="Dalin E."/>
            <person name="Tice H."/>
            <person name="Pitluck S."/>
            <person name="Chain P."/>
            <person name="Malfatti S."/>
            <person name="Shin M."/>
            <person name="Vergez L."/>
            <person name="Schmutz J."/>
            <person name="Larimer F."/>
            <person name="Land M."/>
            <person name="Hauser L."/>
            <person name="Pelletier D.A."/>
            <person name="Kyrpides N."/>
            <person name="Anderson I."/>
            <person name="Oda Y."/>
            <person name="Harwood C.S."/>
            <person name="Richardson P."/>
        </authorList>
    </citation>
    <scope>NUCLEOTIDE SEQUENCE [LARGE SCALE GENOMIC DNA]</scope>
    <source>
        <strain evidence="2">BisB18</strain>
    </source>
</reference>
<protein>
    <submittedName>
        <fullName evidence="2">Uncharacterized protein</fullName>
    </submittedName>
</protein>
<feature type="region of interest" description="Disordered" evidence="1">
    <location>
        <begin position="1"/>
        <end position="21"/>
    </location>
</feature>
<sequence length="99" mass="11068">MRSISARSTFQRHREPPDQRSHFIEPLGILSLDRGLEAPQAFVVADRIASGIRKHHIVAALRHRIAPRIAGRRIMLKIGHLMSPNGRDRASTTASRTSS</sequence>
<accession>Q214S0</accession>
<organism evidence="2">
    <name type="scientific">Rhodopseudomonas palustris (strain BisB18)</name>
    <dbReference type="NCBI Taxonomy" id="316056"/>
    <lineage>
        <taxon>Bacteria</taxon>
        <taxon>Pseudomonadati</taxon>
        <taxon>Pseudomonadota</taxon>
        <taxon>Alphaproteobacteria</taxon>
        <taxon>Hyphomicrobiales</taxon>
        <taxon>Nitrobacteraceae</taxon>
        <taxon>Rhodopseudomonas</taxon>
    </lineage>
</organism>
<dbReference type="KEGG" id="rpc:RPC_2566"/>
<name>Q214S0_RHOPB</name>
<evidence type="ECO:0000256" key="1">
    <source>
        <dbReference type="SAM" id="MobiDB-lite"/>
    </source>
</evidence>
<gene>
    <name evidence="2" type="ordered locus">RPC_2566</name>
</gene>
<feature type="compositionally biased region" description="Basic and acidic residues" evidence="1">
    <location>
        <begin position="12"/>
        <end position="21"/>
    </location>
</feature>
<dbReference type="HOGENOM" id="CLU_2318293_0_0_5"/>
<dbReference type="EMBL" id="CP000301">
    <property type="protein sequence ID" value="ABD88116.1"/>
    <property type="molecule type" value="Genomic_DNA"/>
</dbReference>
<dbReference type="STRING" id="316056.RPC_2566"/>